<evidence type="ECO:0008006" key="3">
    <source>
        <dbReference type="Google" id="ProtNLM"/>
    </source>
</evidence>
<reference evidence="1 2" key="1">
    <citation type="submission" date="2017-06" db="EMBL/GenBank/DDBJ databases">
        <title>Ant-infecting Ophiocordyceps genomes reveal a high diversity of potential behavioral manipulation genes and a possible major role for enterotoxins.</title>
        <authorList>
            <person name="De Bekker C."/>
            <person name="Evans H.C."/>
            <person name="Brachmann A."/>
            <person name="Hughes D.P."/>
        </authorList>
    </citation>
    <scope>NUCLEOTIDE SEQUENCE [LARGE SCALE GENOMIC DNA]</scope>
    <source>
        <strain evidence="1 2">1348a</strain>
    </source>
</reference>
<proteinExistence type="predicted"/>
<dbReference type="Gene3D" id="3.40.50.720">
    <property type="entry name" value="NAD(P)-binding Rossmann-like Domain"/>
    <property type="match status" value="1"/>
</dbReference>
<protein>
    <recommendedName>
        <fullName evidence="3">NmrA-like domain-containing protein</fullName>
    </recommendedName>
</protein>
<comment type="caution">
    <text evidence="1">The sequence shown here is derived from an EMBL/GenBank/DDBJ whole genome shotgun (WGS) entry which is preliminary data.</text>
</comment>
<sequence length="84" mass="8912">MTSGPTVVIAGATGSFGFQVASAFLLPSLRSRFHDVVVLARAALPRAQELVSAGAKLRLYSVDKLSEYLEGVHVLINASVSIFH</sequence>
<dbReference type="InterPro" id="IPR036291">
    <property type="entry name" value="NAD(P)-bd_dom_sf"/>
</dbReference>
<evidence type="ECO:0000313" key="1">
    <source>
        <dbReference type="EMBL" id="PHH75403.1"/>
    </source>
</evidence>
<name>A0A2C5Z6B9_9HYPO</name>
<dbReference type="EMBL" id="NJEU01000374">
    <property type="protein sequence ID" value="PHH75403.1"/>
    <property type="molecule type" value="Genomic_DNA"/>
</dbReference>
<gene>
    <name evidence="1" type="ORF">CDD82_4457</name>
</gene>
<accession>A0A2C5Z6B9</accession>
<organism evidence="1 2">
    <name type="scientific">Ophiocordyceps australis</name>
    <dbReference type="NCBI Taxonomy" id="1399860"/>
    <lineage>
        <taxon>Eukaryota</taxon>
        <taxon>Fungi</taxon>
        <taxon>Dikarya</taxon>
        <taxon>Ascomycota</taxon>
        <taxon>Pezizomycotina</taxon>
        <taxon>Sordariomycetes</taxon>
        <taxon>Hypocreomycetidae</taxon>
        <taxon>Hypocreales</taxon>
        <taxon>Ophiocordycipitaceae</taxon>
        <taxon>Ophiocordyceps</taxon>
    </lineage>
</organism>
<evidence type="ECO:0000313" key="2">
    <source>
        <dbReference type="Proteomes" id="UP000224854"/>
    </source>
</evidence>
<dbReference type="OrthoDB" id="9974981at2759"/>
<dbReference type="AlphaFoldDB" id="A0A2C5Z6B9"/>
<dbReference type="Proteomes" id="UP000224854">
    <property type="component" value="Unassembled WGS sequence"/>
</dbReference>
<keyword evidence="2" id="KW-1185">Reference proteome</keyword>
<dbReference type="SUPFAM" id="SSF51735">
    <property type="entry name" value="NAD(P)-binding Rossmann-fold domains"/>
    <property type="match status" value="1"/>
</dbReference>